<dbReference type="PRINTS" id="PR00372">
    <property type="entry name" value="FYWHYDRXLASE"/>
</dbReference>
<evidence type="ECO:0000256" key="13">
    <source>
        <dbReference type="PIRSR" id="PIRSR601273-2"/>
    </source>
</evidence>
<dbReference type="InterPro" id="IPR019774">
    <property type="entry name" value="Aromatic-AA_hydroxylase_C"/>
</dbReference>
<feature type="binding site" evidence="13">
    <location>
        <position position="207"/>
    </location>
    <ligand>
        <name>Fe cation</name>
        <dbReference type="ChEBI" id="CHEBI:24875"/>
    </ligand>
</feature>
<dbReference type="Gene3D" id="1.10.800.10">
    <property type="entry name" value="Aromatic amino acid hydroxylase"/>
    <property type="match status" value="1"/>
</dbReference>
<evidence type="ECO:0000256" key="7">
    <source>
        <dbReference type="ARBA" id="ARBA00022723"/>
    </source>
</evidence>
<dbReference type="Proteomes" id="UP000318141">
    <property type="component" value="Unassembled WGS sequence"/>
</dbReference>
<dbReference type="InterPro" id="IPR018301">
    <property type="entry name" value="ArAA_hydroxylase_Fe/CU_BS"/>
</dbReference>
<dbReference type="UniPathway" id="UPA00139">
    <property type="reaction ID" value="UER00337"/>
</dbReference>
<comment type="cofactor">
    <cofactor evidence="2 13">
        <name>Fe(2+)</name>
        <dbReference type="ChEBI" id="CHEBI:29033"/>
    </cofactor>
</comment>
<dbReference type="AlphaFoldDB" id="A0A562BSE3"/>
<evidence type="ECO:0000256" key="1">
    <source>
        <dbReference type="ARBA" id="ARBA00001060"/>
    </source>
</evidence>
<comment type="catalytic activity">
    <reaction evidence="1">
        <text>(6R)-L-erythro-5,6,7,8-tetrahydrobiopterin + L-phenylalanine + O2 = (4aS,6R)-4a-hydroxy-L-erythro-5,6,7,8-tetrahydrobiopterin + L-tyrosine</text>
        <dbReference type="Rhea" id="RHEA:20273"/>
        <dbReference type="ChEBI" id="CHEBI:15379"/>
        <dbReference type="ChEBI" id="CHEBI:15642"/>
        <dbReference type="ChEBI" id="CHEBI:58095"/>
        <dbReference type="ChEBI" id="CHEBI:58315"/>
        <dbReference type="ChEBI" id="CHEBI:59560"/>
        <dbReference type="EC" id="1.14.16.1"/>
    </reaction>
</comment>
<dbReference type="PROSITE" id="PS51410">
    <property type="entry name" value="BH4_AAA_HYDROXYL_2"/>
    <property type="match status" value="1"/>
</dbReference>
<evidence type="ECO:0000256" key="6">
    <source>
        <dbReference type="ARBA" id="ARBA00020276"/>
    </source>
</evidence>
<dbReference type="InterPro" id="IPR036329">
    <property type="entry name" value="Aro-AA_hydroxylase_C_sf"/>
</dbReference>
<accession>A0A562BSE3</accession>
<organism evidence="15 16">
    <name type="scientific">Cupriavidus gilardii J11</name>
    <dbReference type="NCBI Taxonomy" id="936133"/>
    <lineage>
        <taxon>Bacteria</taxon>
        <taxon>Pseudomonadati</taxon>
        <taxon>Pseudomonadota</taxon>
        <taxon>Betaproteobacteria</taxon>
        <taxon>Burkholderiales</taxon>
        <taxon>Burkholderiaceae</taxon>
        <taxon>Cupriavidus</taxon>
    </lineage>
</organism>
<dbReference type="PROSITE" id="PS00367">
    <property type="entry name" value="BH4_AAA_HYDROXYL_1"/>
    <property type="match status" value="1"/>
</dbReference>
<evidence type="ECO:0000313" key="16">
    <source>
        <dbReference type="Proteomes" id="UP000318141"/>
    </source>
</evidence>
<evidence type="ECO:0000313" key="15">
    <source>
        <dbReference type="EMBL" id="TWG88092.1"/>
    </source>
</evidence>
<name>A0A562BSE3_9BURK</name>
<dbReference type="Pfam" id="PF00351">
    <property type="entry name" value="Biopterin_H"/>
    <property type="match status" value="1"/>
</dbReference>
<keyword evidence="10" id="KW-0503">Monooxygenase</keyword>
<dbReference type="InterPro" id="IPR005960">
    <property type="entry name" value="Phe-4-hydroxylase_mono"/>
</dbReference>
<dbReference type="NCBIfam" id="NF008877">
    <property type="entry name" value="PRK11913.1-2"/>
    <property type="match status" value="1"/>
</dbReference>
<comment type="pathway">
    <text evidence="3">Amino-acid degradation; L-phenylalanine degradation; acetoacetate and fumarate from L-phenylalanine: step 1/6.</text>
</comment>
<dbReference type="SUPFAM" id="SSF56534">
    <property type="entry name" value="Aromatic aminoacid monoxygenases, catalytic and oligomerization domains"/>
    <property type="match status" value="1"/>
</dbReference>
<protein>
    <recommendedName>
        <fullName evidence="6">Phenylalanine-4-hydroxylase</fullName>
        <ecNumber evidence="5">1.14.16.1</ecNumber>
    </recommendedName>
    <alternativeName>
        <fullName evidence="12">Phe-4-monooxygenase</fullName>
    </alternativeName>
</protein>
<evidence type="ECO:0000256" key="8">
    <source>
        <dbReference type="ARBA" id="ARBA00023002"/>
    </source>
</evidence>
<dbReference type="PANTHER" id="PTHR11473">
    <property type="entry name" value="AROMATIC AMINO ACID HYDROXYLASE"/>
    <property type="match status" value="1"/>
</dbReference>
<evidence type="ECO:0000256" key="10">
    <source>
        <dbReference type="ARBA" id="ARBA00023033"/>
    </source>
</evidence>
<keyword evidence="16" id="KW-1185">Reference proteome</keyword>
<keyword evidence="8" id="KW-0560">Oxidoreductase</keyword>
<comment type="similarity">
    <text evidence="4">Belongs to the biopterin-dependent aromatic amino acid hydroxylase family.</text>
</comment>
<dbReference type="EC" id="1.14.16.1" evidence="5"/>
<evidence type="ECO:0000256" key="11">
    <source>
        <dbReference type="ARBA" id="ARBA00023232"/>
    </source>
</evidence>
<proteinExistence type="inferred from homology"/>
<comment type="caution">
    <text evidence="15">The sequence shown here is derived from an EMBL/GenBank/DDBJ whole genome shotgun (WGS) entry which is preliminary data.</text>
</comment>
<evidence type="ECO:0000256" key="2">
    <source>
        <dbReference type="ARBA" id="ARBA00001954"/>
    </source>
</evidence>
<sequence>MDNLAMDTVAFSDDTAAPAASPAFSGTLTDKLKEQFEAGLLSDPSLRPDFTIEQPLHRYTETDHAVWRQLYHRQASMLQGRACDEFLRGLQTLGMEADRVPDFGRLNEQLMRATGWQIVAVPGLVPDEVFFEHLANRRFPASWWMRKPEQLDYLQEPDCFHDVFGHVPLLIDPVFADYMQAYGKGGLKAAGLGALDMLARLYWYTVEFGLIRTDKGLRIYGAGIVSSQGESVYSLDSASPNRVGFDVRRIMRTRYRIDTFQKTYFVIDSFAQLFDATRPDFAPLYQALRAEPTLGAGELDAGDRVLHAGDGSGWSDSADI</sequence>
<reference evidence="15 16" key="1">
    <citation type="submission" date="2019-07" db="EMBL/GenBank/DDBJ databases">
        <title>Genome sequencing of lignin-degrading bacterial isolates.</title>
        <authorList>
            <person name="Gladden J."/>
        </authorList>
    </citation>
    <scope>NUCLEOTIDE SEQUENCE [LARGE SCALE GENOMIC DNA]</scope>
    <source>
        <strain evidence="15 16">J11</strain>
    </source>
</reference>
<evidence type="ECO:0000256" key="4">
    <source>
        <dbReference type="ARBA" id="ARBA00009712"/>
    </source>
</evidence>
<evidence type="ECO:0000256" key="5">
    <source>
        <dbReference type="ARBA" id="ARBA00011995"/>
    </source>
</evidence>
<dbReference type="GO" id="GO:0006559">
    <property type="term" value="P:L-phenylalanine catabolic process"/>
    <property type="evidence" value="ECO:0007669"/>
    <property type="project" value="UniProtKB-UniPathway"/>
</dbReference>
<dbReference type="InterPro" id="IPR001273">
    <property type="entry name" value="ArAA_hydroxylase"/>
</dbReference>
<dbReference type="GO" id="GO:0005506">
    <property type="term" value="F:iron ion binding"/>
    <property type="evidence" value="ECO:0007669"/>
    <property type="project" value="InterPro"/>
</dbReference>
<evidence type="ECO:0000256" key="3">
    <source>
        <dbReference type="ARBA" id="ARBA00005088"/>
    </source>
</evidence>
<feature type="binding site" evidence="13">
    <location>
        <position position="161"/>
    </location>
    <ligand>
        <name>Fe cation</name>
        <dbReference type="ChEBI" id="CHEBI:24875"/>
    </ligand>
</feature>
<feature type="binding site" evidence="13">
    <location>
        <position position="166"/>
    </location>
    <ligand>
        <name>Fe cation</name>
        <dbReference type="ChEBI" id="CHEBI:24875"/>
    </ligand>
</feature>
<gene>
    <name evidence="15" type="ORF">L602_001400000070</name>
</gene>
<dbReference type="EMBL" id="VLJN01000006">
    <property type="protein sequence ID" value="TWG88092.1"/>
    <property type="molecule type" value="Genomic_DNA"/>
</dbReference>
<keyword evidence="9 13" id="KW-0408">Iron</keyword>
<dbReference type="NCBIfam" id="TIGR01267">
    <property type="entry name" value="Phe4hydrox_mono"/>
    <property type="match status" value="1"/>
</dbReference>
<evidence type="ECO:0000256" key="12">
    <source>
        <dbReference type="ARBA" id="ARBA00029922"/>
    </source>
</evidence>
<keyword evidence="7 13" id="KW-0479">Metal-binding</keyword>
<dbReference type="PANTHER" id="PTHR11473:SF24">
    <property type="entry name" value="PHENYLALANINE-4-HYDROXYLASE"/>
    <property type="match status" value="1"/>
</dbReference>
<evidence type="ECO:0000259" key="14">
    <source>
        <dbReference type="PROSITE" id="PS51410"/>
    </source>
</evidence>
<feature type="domain" description="Biopterin-dependent aromatic amino acid hydroxylase family profile" evidence="14">
    <location>
        <begin position="1"/>
        <end position="320"/>
    </location>
</feature>
<dbReference type="GO" id="GO:0004505">
    <property type="term" value="F:phenylalanine 4-monooxygenase activity"/>
    <property type="evidence" value="ECO:0007669"/>
    <property type="project" value="UniProtKB-EC"/>
</dbReference>
<dbReference type="CDD" id="cd03348">
    <property type="entry name" value="pro_PheOH"/>
    <property type="match status" value="1"/>
</dbReference>
<keyword evidence="11" id="KW-0585">Phenylalanine catabolism</keyword>
<dbReference type="InterPro" id="IPR036951">
    <property type="entry name" value="ArAA_hydroxylase_sf"/>
</dbReference>
<evidence type="ECO:0000256" key="9">
    <source>
        <dbReference type="ARBA" id="ARBA00023004"/>
    </source>
</evidence>